<dbReference type="GO" id="GO:0016020">
    <property type="term" value="C:membrane"/>
    <property type="evidence" value="ECO:0007669"/>
    <property type="project" value="TreeGrafter"/>
</dbReference>
<dbReference type="STRING" id="28087.Lsai_1822"/>
<evidence type="ECO:0000256" key="1">
    <source>
        <dbReference type="SAM" id="Phobius"/>
    </source>
</evidence>
<dbReference type="InterPro" id="IPR012171">
    <property type="entry name" value="Fatty_acid_desaturase"/>
</dbReference>
<dbReference type="PANTHER" id="PTHR19353">
    <property type="entry name" value="FATTY ACID DESATURASE 2"/>
    <property type="match status" value="1"/>
</dbReference>
<feature type="transmembrane region" description="Helical" evidence="1">
    <location>
        <begin position="84"/>
        <end position="101"/>
    </location>
</feature>
<dbReference type="Proteomes" id="UP000054621">
    <property type="component" value="Unassembled WGS sequence"/>
</dbReference>
<dbReference type="PATRIC" id="fig|28087.4.peg.1953"/>
<evidence type="ECO:0000313" key="4">
    <source>
        <dbReference type="Proteomes" id="UP000054621"/>
    </source>
</evidence>
<name>A0A0W0YIR7_9GAMM</name>
<dbReference type="GO" id="GO:0102985">
    <property type="term" value="F:acyl-CoA (9+3)-desaturase activity"/>
    <property type="evidence" value="ECO:0007669"/>
    <property type="project" value="UniProtKB-EC"/>
</dbReference>
<dbReference type="PANTHER" id="PTHR19353:SF19">
    <property type="entry name" value="DELTA(5) FATTY ACID DESATURASE C-RELATED"/>
    <property type="match status" value="1"/>
</dbReference>
<evidence type="ECO:0000313" key="3">
    <source>
        <dbReference type="EMBL" id="KTD56845.1"/>
    </source>
</evidence>
<keyword evidence="1" id="KW-0812">Transmembrane</keyword>
<feature type="transmembrane region" description="Helical" evidence="1">
    <location>
        <begin position="135"/>
        <end position="158"/>
    </location>
</feature>
<organism evidence="3 4">
    <name type="scientific">Legionella sainthelensi</name>
    <dbReference type="NCBI Taxonomy" id="28087"/>
    <lineage>
        <taxon>Bacteria</taxon>
        <taxon>Pseudomonadati</taxon>
        <taxon>Pseudomonadota</taxon>
        <taxon>Gammaproteobacteria</taxon>
        <taxon>Legionellales</taxon>
        <taxon>Legionellaceae</taxon>
        <taxon>Legionella</taxon>
    </lineage>
</organism>
<dbReference type="RefSeq" id="WP_027271292.1">
    <property type="nucleotide sequence ID" value="NZ_CAAAJE010000016.1"/>
</dbReference>
<dbReference type="EMBL" id="LNYV01000029">
    <property type="protein sequence ID" value="KTD56845.1"/>
    <property type="molecule type" value="Genomic_DNA"/>
</dbReference>
<dbReference type="EC" id="1.14.19.6" evidence="3"/>
<proteinExistence type="predicted"/>
<dbReference type="InterPro" id="IPR005804">
    <property type="entry name" value="FA_desaturase_dom"/>
</dbReference>
<comment type="caution">
    <text evidence="3">The sequence shown here is derived from an EMBL/GenBank/DDBJ whole genome shotgun (WGS) entry which is preliminary data.</text>
</comment>
<keyword evidence="1" id="KW-1133">Transmembrane helix</keyword>
<protein>
    <submittedName>
        <fullName evidence="3">Delta(12)-fatty-acid desaturase</fullName>
        <ecNumber evidence="3">1.14.19.6</ecNumber>
    </submittedName>
</protein>
<reference evidence="3 4" key="1">
    <citation type="submission" date="2015-11" db="EMBL/GenBank/DDBJ databases">
        <title>Genomic analysis of 38 Legionella species identifies large and diverse effector repertoires.</title>
        <authorList>
            <person name="Burstein D."/>
            <person name="Amaro F."/>
            <person name="Zusman T."/>
            <person name="Lifshitz Z."/>
            <person name="Cohen O."/>
            <person name="Gilbert J.A."/>
            <person name="Pupko T."/>
            <person name="Shuman H.A."/>
            <person name="Segal G."/>
        </authorList>
    </citation>
    <scope>NUCLEOTIDE SEQUENCE [LARGE SCALE GENOMIC DNA]</scope>
    <source>
        <strain evidence="3 4">Mt.St.Helens-4</strain>
    </source>
</reference>
<dbReference type="OrthoDB" id="9800167at2"/>
<feature type="domain" description="Fatty acid desaturase" evidence="2">
    <location>
        <begin position="56"/>
        <end position="284"/>
    </location>
</feature>
<gene>
    <name evidence="3" type="primary">desA</name>
    <name evidence="3" type="ORF">Lsai_1822</name>
</gene>
<keyword evidence="1" id="KW-0472">Membrane</keyword>
<feature type="transmembrane region" description="Helical" evidence="1">
    <location>
        <begin position="170"/>
        <end position="189"/>
    </location>
</feature>
<accession>A0A0W0YIR7</accession>
<dbReference type="Pfam" id="PF00487">
    <property type="entry name" value="FA_desaturase"/>
    <property type="match status" value="1"/>
</dbReference>
<keyword evidence="3" id="KW-0560">Oxidoreductase</keyword>
<evidence type="ECO:0000259" key="2">
    <source>
        <dbReference type="Pfam" id="PF00487"/>
    </source>
</evidence>
<dbReference type="eggNOG" id="COG3239">
    <property type="taxonomic scope" value="Bacteria"/>
</dbReference>
<sequence>MNNNGYPWGVPQAVLQRAYQKSSLYVITKLCFLFFIWYCLGFCILKTHSIGLKIIMWFFLGYFINGLVQLVHDSWHHTLFPKRWQNRLLGHLLSFLFFVLYHPPRHGHLLHHRYNRTERDPDAYNTGKRSWDLVLLYYGFFLLGVPLAIIHFNVLYPLQFYKRHQLRKHFLQLGFLILVQVFVWIILVQKNMTHLAYQTWLIPVFFTSIWNGMKSVADHFQNDWQGSPLKTATTVISNPLTTFFWNGLNYHLEHHLFPGVPGYNLPLLHPHLKELFQQNRSSLFSSYYKIWWRALIRGPEVIDREGKFNPFKFQNEN</sequence>
<feature type="transmembrane region" description="Helical" evidence="1">
    <location>
        <begin position="24"/>
        <end position="48"/>
    </location>
</feature>
<feature type="transmembrane region" description="Helical" evidence="1">
    <location>
        <begin position="54"/>
        <end position="72"/>
    </location>
</feature>
<dbReference type="AlphaFoldDB" id="A0A0W0YIR7"/>
<dbReference type="GO" id="GO:0008610">
    <property type="term" value="P:lipid biosynthetic process"/>
    <property type="evidence" value="ECO:0007669"/>
    <property type="project" value="UniProtKB-ARBA"/>
</dbReference>